<name>A0A0F9N947_9ZZZZ</name>
<gene>
    <name evidence="2" type="ORF">LCGC14_0995600</name>
</gene>
<protein>
    <recommendedName>
        <fullName evidence="3">HK97 gp10 family phage protein</fullName>
    </recommendedName>
</protein>
<proteinExistence type="predicted"/>
<sequence>MARPRGILSFEWSFDSLTPALKNAPRETQAAVAQVIEKTTDRAFRIVKNRTPVNSGNARRGWRKESRGTSGRVFNAVDYINVLEFGPYPVTSANRTSRSGGIRRGGAILGGAPPARRTQRAPGGEPSMRSNVSRQAPQGMVRKTLKDIEPRFVADLTDAINSLPSWTR</sequence>
<evidence type="ECO:0000256" key="1">
    <source>
        <dbReference type="SAM" id="MobiDB-lite"/>
    </source>
</evidence>
<evidence type="ECO:0000313" key="2">
    <source>
        <dbReference type="EMBL" id="KKN14489.1"/>
    </source>
</evidence>
<dbReference type="AlphaFoldDB" id="A0A0F9N947"/>
<organism evidence="2">
    <name type="scientific">marine sediment metagenome</name>
    <dbReference type="NCBI Taxonomy" id="412755"/>
    <lineage>
        <taxon>unclassified sequences</taxon>
        <taxon>metagenomes</taxon>
        <taxon>ecological metagenomes</taxon>
    </lineage>
</organism>
<evidence type="ECO:0008006" key="3">
    <source>
        <dbReference type="Google" id="ProtNLM"/>
    </source>
</evidence>
<comment type="caution">
    <text evidence="2">The sequence shown here is derived from an EMBL/GenBank/DDBJ whole genome shotgun (WGS) entry which is preliminary data.</text>
</comment>
<reference evidence="2" key="1">
    <citation type="journal article" date="2015" name="Nature">
        <title>Complex archaea that bridge the gap between prokaryotes and eukaryotes.</title>
        <authorList>
            <person name="Spang A."/>
            <person name="Saw J.H."/>
            <person name="Jorgensen S.L."/>
            <person name="Zaremba-Niedzwiedzka K."/>
            <person name="Martijn J."/>
            <person name="Lind A.E."/>
            <person name="van Eijk R."/>
            <person name="Schleper C."/>
            <person name="Guy L."/>
            <person name="Ettema T.J."/>
        </authorList>
    </citation>
    <scope>NUCLEOTIDE SEQUENCE</scope>
</reference>
<dbReference type="EMBL" id="LAZR01003811">
    <property type="protein sequence ID" value="KKN14489.1"/>
    <property type="molecule type" value="Genomic_DNA"/>
</dbReference>
<accession>A0A0F9N947</accession>
<feature type="region of interest" description="Disordered" evidence="1">
    <location>
        <begin position="95"/>
        <end position="136"/>
    </location>
</feature>